<evidence type="ECO:0000256" key="5">
    <source>
        <dbReference type="ARBA" id="ARBA00022723"/>
    </source>
</evidence>
<evidence type="ECO:0000256" key="1">
    <source>
        <dbReference type="ARBA" id="ARBA00001968"/>
    </source>
</evidence>
<feature type="domain" description="DUF8040" evidence="9">
    <location>
        <begin position="1"/>
        <end position="70"/>
    </location>
</feature>
<dbReference type="PANTHER" id="PTHR22930">
    <property type="match status" value="1"/>
</dbReference>
<comment type="caution">
    <text evidence="10">The sequence shown here is derived from an EMBL/GenBank/DDBJ whole genome shotgun (WGS) entry which is preliminary data.</text>
</comment>
<gene>
    <name evidence="10" type="ORF">LITE_LOCUS50760</name>
</gene>
<evidence type="ECO:0000256" key="6">
    <source>
        <dbReference type="ARBA" id="ARBA00022801"/>
    </source>
</evidence>
<comment type="subcellular location">
    <subcellularLocation>
        <location evidence="2">Nucleus</location>
    </subcellularLocation>
</comment>
<sequence length="280" mass="32141">MDKRTFVSLCEELKRYGGLKSTKNVTVEEQVAIFMKVVGHSWTTRDGAERFQHSTATISKYFGIVLKAVNKIAVRLIKPPDMGVVPKQIMDNSKFYPYFKDAVGAIDGVHIDAVVPTDEQIPYRGRKGKYYLVDSGFQNIPGFLAPFRGATRHFQEMRRRGGPRGRKELFNFRHSSLRNVIERCFGVLKARFPILKFMRSYSLRKQTSIVIACCALHNFIKIHAEDDKLFHEYENYEDEEGSTSGVELPLTEFNVSYAATREMTEKRDAIANQLWSDNHV</sequence>
<dbReference type="Proteomes" id="UP001154282">
    <property type="component" value="Unassembled WGS sequence"/>
</dbReference>
<dbReference type="InterPro" id="IPR045249">
    <property type="entry name" value="HARBI1-like"/>
</dbReference>
<dbReference type="Pfam" id="PF26138">
    <property type="entry name" value="DUF8040"/>
    <property type="match status" value="1"/>
</dbReference>
<name>A0AAV0S074_9ROSI</name>
<evidence type="ECO:0000256" key="7">
    <source>
        <dbReference type="ARBA" id="ARBA00023242"/>
    </source>
</evidence>
<organism evidence="10 11">
    <name type="scientific">Linum tenue</name>
    <dbReference type="NCBI Taxonomy" id="586396"/>
    <lineage>
        <taxon>Eukaryota</taxon>
        <taxon>Viridiplantae</taxon>
        <taxon>Streptophyta</taxon>
        <taxon>Embryophyta</taxon>
        <taxon>Tracheophyta</taxon>
        <taxon>Spermatophyta</taxon>
        <taxon>Magnoliopsida</taxon>
        <taxon>eudicotyledons</taxon>
        <taxon>Gunneridae</taxon>
        <taxon>Pentapetalae</taxon>
        <taxon>rosids</taxon>
        <taxon>fabids</taxon>
        <taxon>Malpighiales</taxon>
        <taxon>Linaceae</taxon>
        <taxon>Linum</taxon>
    </lineage>
</organism>
<protein>
    <recommendedName>
        <fullName evidence="12">DDE Tnp4 domain-containing protein</fullName>
    </recommendedName>
</protein>
<reference evidence="10" key="1">
    <citation type="submission" date="2022-08" db="EMBL/GenBank/DDBJ databases">
        <authorList>
            <person name="Gutierrez-Valencia J."/>
        </authorList>
    </citation>
    <scope>NUCLEOTIDE SEQUENCE</scope>
</reference>
<evidence type="ECO:0000256" key="2">
    <source>
        <dbReference type="ARBA" id="ARBA00004123"/>
    </source>
</evidence>
<accession>A0AAV0S074</accession>
<dbReference type="InterPro" id="IPR058353">
    <property type="entry name" value="DUF8040"/>
</dbReference>
<dbReference type="GO" id="GO:0016787">
    <property type="term" value="F:hydrolase activity"/>
    <property type="evidence" value="ECO:0007669"/>
    <property type="project" value="UniProtKB-KW"/>
</dbReference>
<evidence type="ECO:0000259" key="8">
    <source>
        <dbReference type="Pfam" id="PF13359"/>
    </source>
</evidence>
<keyword evidence="7" id="KW-0539">Nucleus</keyword>
<keyword evidence="4" id="KW-0540">Nuclease</keyword>
<dbReference type="EMBL" id="CAMGYJ010000011">
    <property type="protein sequence ID" value="CAI0626205.1"/>
    <property type="molecule type" value="Genomic_DNA"/>
</dbReference>
<feature type="domain" description="DDE Tnp4" evidence="8">
    <location>
        <begin position="125"/>
        <end position="218"/>
    </location>
</feature>
<dbReference type="Pfam" id="PF13359">
    <property type="entry name" value="DDE_Tnp_4"/>
    <property type="match status" value="1"/>
</dbReference>
<keyword evidence="11" id="KW-1185">Reference proteome</keyword>
<proteinExistence type="inferred from homology"/>
<dbReference type="PANTHER" id="PTHR22930:SF228">
    <property type="entry name" value="PROTEIN ALP1-LIKE"/>
    <property type="match status" value="1"/>
</dbReference>
<dbReference type="GO" id="GO:0046872">
    <property type="term" value="F:metal ion binding"/>
    <property type="evidence" value="ECO:0007669"/>
    <property type="project" value="UniProtKB-KW"/>
</dbReference>
<dbReference type="AlphaFoldDB" id="A0AAV0S074"/>
<comment type="similarity">
    <text evidence="3">Belongs to the HARBI1 family.</text>
</comment>
<comment type="cofactor">
    <cofactor evidence="1">
        <name>a divalent metal cation</name>
        <dbReference type="ChEBI" id="CHEBI:60240"/>
    </cofactor>
</comment>
<dbReference type="InterPro" id="IPR027806">
    <property type="entry name" value="HARBI1_dom"/>
</dbReference>
<evidence type="ECO:0000256" key="3">
    <source>
        <dbReference type="ARBA" id="ARBA00006958"/>
    </source>
</evidence>
<evidence type="ECO:0008006" key="12">
    <source>
        <dbReference type="Google" id="ProtNLM"/>
    </source>
</evidence>
<keyword evidence="6" id="KW-0378">Hydrolase</keyword>
<evidence type="ECO:0000313" key="11">
    <source>
        <dbReference type="Proteomes" id="UP001154282"/>
    </source>
</evidence>
<evidence type="ECO:0000313" key="10">
    <source>
        <dbReference type="EMBL" id="CAI0626205.1"/>
    </source>
</evidence>
<keyword evidence="5" id="KW-0479">Metal-binding</keyword>
<evidence type="ECO:0000259" key="9">
    <source>
        <dbReference type="Pfam" id="PF26138"/>
    </source>
</evidence>
<dbReference type="GO" id="GO:0005634">
    <property type="term" value="C:nucleus"/>
    <property type="evidence" value="ECO:0007669"/>
    <property type="project" value="UniProtKB-SubCell"/>
</dbReference>
<dbReference type="GO" id="GO:0004518">
    <property type="term" value="F:nuclease activity"/>
    <property type="evidence" value="ECO:0007669"/>
    <property type="project" value="UniProtKB-KW"/>
</dbReference>
<evidence type="ECO:0000256" key="4">
    <source>
        <dbReference type="ARBA" id="ARBA00022722"/>
    </source>
</evidence>